<keyword evidence="2" id="KW-0731">Sigma factor</keyword>
<feature type="domain" description="RNA polymerase sigma-70 region 2" evidence="4">
    <location>
        <begin position="11"/>
        <end position="60"/>
    </location>
</feature>
<dbReference type="InterPro" id="IPR013325">
    <property type="entry name" value="RNA_pol_sigma_r2"/>
</dbReference>
<dbReference type="InterPro" id="IPR007627">
    <property type="entry name" value="RNA_pol_sigma70_r2"/>
</dbReference>
<dbReference type="AlphaFoldDB" id="A0A5B9PHM4"/>
<keyword evidence="6" id="KW-1185">Reference proteome</keyword>
<keyword evidence="3" id="KW-0804">Transcription</keyword>
<evidence type="ECO:0000313" key="6">
    <source>
        <dbReference type="Proteomes" id="UP000322214"/>
    </source>
</evidence>
<dbReference type="PANTHER" id="PTHR43133:SF51">
    <property type="entry name" value="RNA POLYMERASE SIGMA FACTOR"/>
    <property type="match status" value="1"/>
</dbReference>
<proteinExistence type="predicted"/>
<dbReference type="EMBL" id="CP042912">
    <property type="protein sequence ID" value="QEG22153.1"/>
    <property type="molecule type" value="Genomic_DNA"/>
</dbReference>
<dbReference type="Pfam" id="PF04542">
    <property type="entry name" value="Sigma70_r2"/>
    <property type="match status" value="1"/>
</dbReference>
<name>A0A5B9PHM4_9BACT</name>
<dbReference type="KEGG" id="mff:MFFC18_20140"/>
<accession>A0A5B9PHM4</accession>
<dbReference type="PANTHER" id="PTHR43133">
    <property type="entry name" value="RNA POLYMERASE ECF-TYPE SIGMA FACTO"/>
    <property type="match status" value="1"/>
</dbReference>
<dbReference type="NCBIfam" id="TIGR02937">
    <property type="entry name" value="sigma70-ECF"/>
    <property type="match status" value="1"/>
</dbReference>
<reference evidence="5 6" key="1">
    <citation type="submission" date="2019-08" db="EMBL/GenBank/DDBJ databases">
        <title>Deep-cultivation of Planctomycetes and their phenomic and genomic characterization uncovers novel biology.</title>
        <authorList>
            <person name="Wiegand S."/>
            <person name="Jogler M."/>
            <person name="Boedeker C."/>
            <person name="Pinto D."/>
            <person name="Vollmers J."/>
            <person name="Rivas-Marin E."/>
            <person name="Kohn T."/>
            <person name="Peeters S.H."/>
            <person name="Heuer A."/>
            <person name="Rast P."/>
            <person name="Oberbeckmann S."/>
            <person name="Bunk B."/>
            <person name="Jeske O."/>
            <person name="Meyerdierks A."/>
            <person name="Storesund J.E."/>
            <person name="Kallscheuer N."/>
            <person name="Luecker S."/>
            <person name="Lage O.M."/>
            <person name="Pohl T."/>
            <person name="Merkel B.J."/>
            <person name="Hornburger P."/>
            <person name="Mueller R.-W."/>
            <person name="Bruemmer F."/>
            <person name="Labrenz M."/>
            <person name="Spormann A.M."/>
            <person name="Op den Camp H."/>
            <person name="Overmann J."/>
            <person name="Amann R."/>
            <person name="Jetten M.S.M."/>
            <person name="Mascher T."/>
            <person name="Medema M.H."/>
            <person name="Devos D.P."/>
            <person name="Kaster A.-K."/>
            <person name="Ovreas L."/>
            <person name="Rohde M."/>
            <person name="Galperin M.Y."/>
            <person name="Jogler C."/>
        </authorList>
    </citation>
    <scope>NUCLEOTIDE SEQUENCE [LARGE SCALE GENOMIC DNA]</scope>
    <source>
        <strain evidence="5 6">FC18</strain>
    </source>
</reference>
<dbReference type="STRING" id="980251.GCA_001642875_03501"/>
<dbReference type="InterPro" id="IPR039425">
    <property type="entry name" value="RNA_pol_sigma-70-like"/>
</dbReference>
<dbReference type="GO" id="GO:0016987">
    <property type="term" value="F:sigma factor activity"/>
    <property type="evidence" value="ECO:0007669"/>
    <property type="project" value="UniProtKB-KW"/>
</dbReference>
<dbReference type="GO" id="GO:0006352">
    <property type="term" value="P:DNA-templated transcription initiation"/>
    <property type="evidence" value="ECO:0007669"/>
    <property type="project" value="InterPro"/>
</dbReference>
<evidence type="ECO:0000256" key="3">
    <source>
        <dbReference type="ARBA" id="ARBA00023163"/>
    </source>
</evidence>
<dbReference type="Gene3D" id="1.10.1740.10">
    <property type="match status" value="1"/>
</dbReference>
<protein>
    <submittedName>
        <fullName evidence="5">RNA polymerase sigma factor</fullName>
    </submittedName>
</protein>
<dbReference type="SUPFAM" id="SSF88946">
    <property type="entry name" value="Sigma2 domain of RNA polymerase sigma factors"/>
    <property type="match status" value="1"/>
</dbReference>
<evidence type="ECO:0000256" key="1">
    <source>
        <dbReference type="ARBA" id="ARBA00023015"/>
    </source>
</evidence>
<dbReference type="Proteomes" id="UP000322214">
    <property type="component" value="Chromosome"/>
</dbReference>
<dbReference type="InterPro" id="IPR014284">
    <property type="entry name" value="RNA_pol_sigma-70_dom"/>
</dbReference>
<organism evidence="5 6">
    <name type="scientific">Mariniblastus fucicola</name>
    <dbReference type="NCBI Taxonomy" id="980251"/>
    <lineage>
        <taxon>Bacteria</taxon>
        <taxon>Pseudomonadati</taxon>
        <taxon>Planctomycetota</taxon>
        <taxon>Planctomycetia</taxon>
        <taxon>Pirellulales</taxon>
        <taxon>Pirellulaceae</taxon>
        <taxon>Mariniblastus</taxon>
    </lineage>
</organism>
<keyword evidence="1" id="KW-0805">Transcription regulation</keyword>
<sequence>MRTLVLAMVPGCRDVDDILQESCAAMWKKIDSYDSQRPFANWSLAFVRMQTMAWLKRQGRDRLRMSGEAMDSIYQSVEESYEPSRDHRKVNALEDCLMLLNESEKSLLTSRYVHGESVGELAEKTSGRTSAALYKQFARLQSRLLRCIEGKLGEL</sequence>
<evidence type="ECO:0000313" key="5">
    <source>
        <dbReference type="EMBL" id="QEG22153.1"/>
    </source>
</evidence>
<evidence type="ECO:0000259" key="4">
    <source>
        <dbReference type="Pfam" id="PF04542"/>
    </source>
</evidence>
<gene>
    <name evidence="5" type="ORF">MFFC18_20140</name>
</gene>
<evidence type="ECO:0000256" key="2">
    <source>
        <dbReference type="ARBA" id="ARBA00023082"/>
    </source>
</evidence>